<evidence type="ECO:0000259" key="2">
    <source>
        <dbReference type="PROSITE" id="PS50110"/>
    </source>
</evidence>
<dbReference type="RefSeq" id="WP_081161802.1">
    <property type="nucleotide sequence ID" value="NZ_LWBP01000031.1"/>
</dbReference>
<feature type="domain" description="Response regulatory" evidence="2">
    <location>
        <begin position="7"/>
        <end position="76"/>
    </location>
</feature>
<dbReference type="STRING" id="550983.A4R26_33270"/>
<name>A0A1V9GAD2_9BACT</name>
<dbReference type="InterPro" id="IPR011006">
    <property type="entry name" value="CheY-like_superfamily"/>
</dbReference>
<dbReference type="SUPFAM" id="SSF52172">
    <property type="entry name" value="CheY-like"/>
    <property type="match status" value="1"/>
</dbReference>
<evidence type="ECO:0000313" key="3">
    <source>
        <dbReference type="EMBL" id="OQP67530.1"/>
    </source>
</evidence>
<evidence type="ECO:0000313" key="4">
    <source>
        <dbReference type="Proteomes" id="UP000192276"/>
    </source>
</evidence>
<keyword evidence="1" id="KW-0597">Phosphoprotein</keyword>
<evidence type="ECO:0000256" key="1">
    <source>
        <dbReference type="PROSITE-ProRule" id="PRU00169"/>
    </source>
</evidence>
<dbReference type="EMBL" id="LWBP01000031">
    <property type="protein sequence ID" value="OQP67530.1"/>
    <property type="molecule type" value="Genomic_DNA"/>
</dbReference>
<dbReference type="PROSITE" id="PS50110">
    <property type="entry name" value="RESPONSE_REGULATORY"/>
    <property type="match status" value="1"/>
</dbReference>
<reference evidence="4" key="1">
    <citation type="submission" date="2016-04" db="EMBL/GenBank/DDBJ databases">
        <authorList>
            <person name="Chen L."/>
            <person name="Zhuang W."/>
            <person name="Wang G."/>
        </authorList>
    </citation>
    <scope>NUCLEOTIDE SEQUENCE [LARGE SCALE GENOMIC DNA]</scope>
    <source>
        <strain evidence="4">208</strain>
    </source>
</reference>
<accession>A0A1V9GAD2</accession>
<feature type="modified residue" description="4-aspartylphosphate" evidence="1">
    <location>
        <position position="62"/>
    </location>
</feature>
<dbReference type="Proteomes" id="UP000192276">
    <property type="component" value="Unassembled WGS sequence"/>
</dbReference>
<comment type="caution">
    <text evidence="3">The sequence shown here is derived from an EMBL/GenBank/DDBJ whole genome shotgun (WGS) entry which is preliminary data.</text>
</comment>
<proteinExistence type="predicted"/>
<dbReference type="Gene3D" id="3.40.50.2300">
    <property type="match status" value="1"/>
</dbReference>
<dbReference type="AlphaFoldDB" id="A0A1V9GAD2"/>
<gene>
    <name evidence="3" type="ORF">A4R26_33270</name>
</gene>
<dbReference type="InterPro" id="IPR001789">
    <property type="entry name" value="Sig_transdc_resp-reg_receiver"/>
</dbReference>
<dbReference type="GO" id="GO:0000160">
    <property type="term" value="P:phosphorelay signal transduction system"/>
    <property type="evidence" value="ECO:0007669"/>
    <property type="project" value="InterPro"/>
</dbReference>
<sequence length="76" mass="8758">MEHKLVKIFITDDDQEDLELMEEAILKAEPSARLQKFTNGRTALEFLNSRVDDDLPCLIVLDYSMPVINGQKCYII</sequence>
<protein>
    <recommendedName>
        <fullName evidence="2">Response regulatory domain-containing protein</fullName>
    </recommendedName>
</protein>
<organism evidence="3 4">
    <name type="scientific">Niastella populi</name>
    <dbReference type="NCBI Taxonomy" id="550983"/>
    <lineage>
        <taxon>Bacteria</taxon>
        <taxon>Pseudomonadati</taxon>
        <taxon>Bacteroidota</taxon>
        <taxon>Chitinophagia</taxon>
        <taxon>Chitinophagales</taxon>
        <taxon>Chitinophagaceae</taxon>
        <taxon>Niastella</taxon>
    </lineage>
</organism>
<keyword evidence="4" id="KW-1185">Reference proteome</keyword>